<feature type="region of interest" description="Disordered" evidence="1">
    <location>
        <begin position="181"/>
        <end position="207"/>
    </location>
</feature>
<keyword evidence="2" id="KW-0812">Transmembrane</keyword>
<sequence>MACNRRSIPHVLATAFTTLLVCVLGTLLSAPEAAARVTVVPGAVTGGGTETFAVRLSNEQSDLVTTRLELTFPEDVVVPLAEVTAVGKWKATVSMRRVDPPVTIEGKEVDTAVESIVWTGGKVGPKQFEQFLVTAGPLPAEGGDLVLAAAQGYADGSVDRWTAPARPGWPGAPVITIAADPAAAPTGPAPADAPAAPQPSAAAAAPAAQAEPATRWTSVLPWVLLVAGVLVAGVGSVVGYQQQERRKRVAERRRTRAARHRLDVTKIEELPTGAGRR</sequence>
<dbReference type="InterPro" id="IPR012533">
    <property type="entry name" value="YcnI-copper_dom"/>
</dbReference>
<dbReference type="RefSeq" id="WP_343937460.1">
    <property type="nucleotide sequence ID" value="NZ_BAAAHP010000002.1"/>
</dbReference>
<comment type="caution">
    <text evidence="4">The sequence shown here is derived from an EMBL/GenBank/DDBJ whole genome shotgun (WGS) entry which is preliminary data.</text>
</comment>
<evidence type="ECO:0000313" key="5">
    <source>
        <dbReference type="Proteomes" id="UP001499967"/>
    </source>
</evidence>
<dbReference type="Gene3D" id="2.60.40.2230">
    <property type="entry name" value="Uncharacterised protein YcnI-like PF07987, DUF1775"/>
    <property type="match status" value="1"/>
</dbReference>
<gene>
    <name evidence="4" type="ORF">GCM10009559_00290</name>
</gene>
<reference evidence="4 5" key="1">
    <citation type="journal article" date="2019" name="Int. J. Syst. Evol. Microbiol.">
        <title>The Global Catalogue of Microorganisms (GCM) 10K type strain sequencing project: providing services to taxonomists for standard genome sequencing and annotation.</title>
        <authorList>
            <consortium name="The Broad Institute Genomics Platform"/>
            <consortium name="The Broad Institute Genome Sequencing Center for Infectious Disease"/>
            <person name="Wu L."/>
            <person name="Ma J."/>
        </authorList>
    </citation>
    <scope>NUCLEOTIDE SEQUENCE [LARGE SCALE GENOMIC DNA]</scope>
    <source>
        <strain evidence="4 5">JCM 11117</strain>
    </source>
</reference>
<keyword evidence="2" id="KW-1133">Transmembrane helix</keyword>
<keyword evidence="5" id="KW-1185">Reference proteome</keyword>
<feature type="transmembrane region" description="Helical" evidence="2">
    <location>
        <begin position="219"/>
        <end position="240"/>
    </location>
</feature>
<dbReference type="EMBL" id="BAAAHP010000002">
    <property type="protein sequence ID" value="GAA0918689.1"/>
    <property type="molecule type" value="Genomic_DNA"/>
</dbReference>
<dbReference type="InterPro" id="IPR038507">
    <property type="entry name" value="YcnI-like_sf"/>
</dbReference>
<dbReference type="Pfam" id="PF07987">
    <property type="entry name" value="DUF1775"/>
    <property type="match status" value="1"/>
</dbReference>
<evidence type="ECO:0000256" key="2">
    <source>
        <dbReference type="SAM" id="Phobius"/>
    </source>
</evidence>
<keyword evidence="2" id="KW-0472">Membrane</keyword>
<dbReference type="Proteomes" id="UP001499967">
    <property type="component" value="Unassembled WGS sequence"/>
</dbReference>
<evidence type="ECO:0000259" key="3">
    <source>
        <dbReference type="Pfam" id="PF07987"/>
    </source>
</evidence>
<protein>
    <recommendedName>
        <fullName evidence="3">YncI copper-binding domain-containing protein</fullName>
    </recommendedName>
</protein>
<evidence type="ECO:0000256" key="1">
    <source>
        <dbReference type="SAM" id="MobiDB-lite"/>
    </source>
</evidence>
<accession>A0ABN1NX05</accession>
<evidence type="ECO:0000313" key="4">
    <source>
        <dbReference type="EMBL" id="GAA0918689.1"/>
    </source>
</evidence>
<name>A0ABN1NX05_9PSEU</name>
<feature type="domain" description="YncI copper-binding" evidence="3">
    <location>
        <begin position="37"/>
        <end position="167"/>
    </location>
</feature>
<proteinExistence type="predicted"/>
<organism evidence="4 5">
    <name type="scientific">Pseudonocardia zijingensis</name>
    <dbReference type="NCBI Taxonomy" id="153376"/>
    <lineage>
        <taxon>Bacteria</taxon>
        <taxon>Bacillati</taxon>
        <taxon>Actinomycetota</taxon>
        <taxon>Actinomycetes</taxon>
        <taxon>Pseudonocardiales</taxon>
        <taxon>Pseudonocardiaceae</taxon>
        <taxon>Pseudonocardia</taxon>
    </lineage>
</organism>